<dbReference type="EMBL" id="OBDY01000001">
    <property type="protein sequence ID" value="SNY06164.1"/>
    <property type="molecule type" value="Genomic_DNA"/>
</dbReference>
<protein>
    <recommendedName>
        <fullName evidence="3">DUF4245 domain-containing protein</fullName>
    </recommendedName>
</protein>
<dbReference type="Proteomes" id="UP000219612">
    <property type="component" value="Unassembled WGS sequence"/>
</dbReference>
<dbReference type="InterPro" id="IPR025339">
    <property type="entry name" value="DUF4245"/>
</dbReference>
<keyword evidence="2" id="KW-1185">Reference proteome</keyword>
<dbReference type="Pfam" id="PF14030">
    <property type="entry name" value="DUF4245"/>
    <property type="match status" value="1"/>
</dbReference>
<accession>A0A285F622</accession>
<name>A0A285F622_9ACTN</name>
<gene>
    <name evidence="1" type="ORF">SAMN05421748_101639</name>
</gene>
<dbReference type="AlphaFoldDB" id="A0A285F622"/>
<organism evidence="1 2">
    <name type="scientific">Paractinoplanes atraurantiacus</name>
    <dbReference type="NCBI Taxonomy" id="1036182"/>
    <lineage>
        <taxon>Bacteria</taxon>
        <taxon>Bacillati</taxon>
        <taxon>Actinomycetota</taxon>
        <taxon>Actinomycetes</taxon>
        <taxon>Micromonosporales</taxon>
        <taxon>Micromonosporaceae</taxon>
        <taxon>Paractinoplanes</taxon>
    </lineage>
</organism>
<evidence type="ECO:0008006" key="3">
    <source>
        <dbReference type="Google" id="ProtNLM"/>
    </source>
</evidence>
<evidence type="ECO:0000313" key="1">
    <source>
        <dbReference type="EMBL" id="SNY06164.1"/>
    </source>
</evidence>
<evidence type="ECO:0000313" key="2">
    <source>
        <dbReference type="Proteomes" id="UP000219612"/>
    </source>
</evidence>
<proteinExistence type="predicted"/>
<sequence>MSLLVLLVPIALLLVFYRTVLNGDAPITVDPAPALQEAQKANIFPVLEPTGLGDDWHVSAANFRRQTDGATLRIGYVDPDKDALQLVESNVASATLLPTELTKQAKPAGEFRSDAGVWRLYDTRPGEKALVLADQTRTVIVIGKSDVDTLEQFAGSLR</sequence>
<reference evidence="1 2" key="1">
    <citation type="submission" date="2017-09" db="EMBL/GenBank/DDBJ databases">
        <authorList>
            <person name="Ehlers B."/>
            <person name="Leendertz F.H."/>
        </authorList>
    </citation>
    <scope>NUCLEOTIDE SEQUENCE [LARGE SCALE GENOMIC DNA]</scope>
    <source>
        <strain evidence="1 2">CGMCC 4.6857</strain>
    </source>
</reference>